<keyword evidence="4" id="KW-1185">Reference proteome</keyword>
<reference evidence="3 4" key="1">
    <citation type="submission" date="2020-08" db="EMBL/GenBank/DDBJ databases">
        <title>Genomic Encyclopedia of Type Strains, Phase IV (KMG-IV): sequencing the most valuable type-strain genomes for metagenomic binning, comparative biology and taxonomic classification.</title>
        <authorList>
            <person name="Goeker M."/>
        </authorList>
    </citation>
    <scope>NUCLEOTIDE SEQUENCE [LARGE SCALE GENOMIC DNA]</scope>
    <source>
        <strain evidence="3 4">DSM 23960</strain>
    </source>
</reference>
<evidence type="ECO:0000256" key="1">
    <source>
        <dbReference type="SAM" id="MobiDB-lite"/>
    </source>
</evidence>
<feature type="region of interest" description="Disordered" evidence="1">
    <location>
        <begin position="46"/>
        <end position="65"/>
    </location>
</feature>
<protein>
    <recommendedName>
        <fullName evidence="5">Secreted protein</fullName>
    </recommendedName>
</protein>
<dbReference type="RefSeq" id="WP_183201679.1">
    <property type="nucleotide sequence ID" value="NZ_BAAAER010000002.1"/>
</dbReference>
<feature type="chain" id="PRO_5030612442" description="Secreted protein" evidence="2">
    <location>
        <begin position="24"/>
        <end position="123"/>
    </location>
</feature>
<feature type="signal peptide" evidence="2">
    <location>
        <begin position="1"/>
        <end position="23"/>
    </location>
</feature>
<keyword evidence="2" id="KW-0732">Signal</keyword>
<accession>A0A7W6JBQ1</accession>
<dbReference type="PROSITE" id="PS51257">
    <property type="entry name" value="PROKAR_LIPOPROTEIN"/>
    <property type="match status" value="1"/>
</dbReference>
<evidence type="ECO:0000256" key="2">
    <source>
        <dbReference type="SAM" id="SignalP"/>
    </source>
</evidence>
<evidence type="ECO:0008006" key="5">
    <source>
        <dbReference type="Google" id="ProtNLM"/>
    </source>
</evidence>
<dbReference type="Proteomes" id="UP000529946">
    <property type="component" value="Unassembled WGS sequence"/>
</dbReference>
<organism evidence="3 4">
    <name type="scientific">Brevundimonas lenta</name>
    <dbReference type="NCBI Taxonomy" id="424796"/>
    <lineage>
        <taxon>Bacteria</taxon>
        <taxon>Pseudomonadati</taxon>
        <taxon>Pseudomonadota</taxon>
        <taxon>Alphaproteobacteria</taxon>
        <taxon>Caulobacterales</taxon>
        <taxon>Caulobacteraceae</taxon>
        <taxon>Brevundimonas</taxon>
    </lineage>
</organism>
<gene>
    <name evidence="3" type="ORF">GGR12_000077</name>
</gene>
<evidence type="ECO:0000313" key="3">
    <source>
        <dbReference type="EMBL" id="MBB4081238.1"/>
    </source>
</evidence>
<sequence length="123" mass="12497">MRLPILLTAAALVLSACTQPAEAPADKAAGTEAAAAAQEPVVMPADAPPQEDAVAPAEASSTSCTLDQGSDAAIALASRCTRVSPASHPPCHPENPCQMIQDEIDRACAMYKPGETKPAECTA</sequence>
<comment type="caution">
    <text evidence="3">The sequence shown here is derived from an EMBL/GenBank/DDBJ whole genome shotgun (WGS) entry which is preliminary data.</text>
</comment>
<proteinExistence type="predicted"/>
<evidence type="ECO:0000313" key="4">
    <source>
        <dbReference type="Proteomes" id="UP000529946"/>
    </source>
</evidence>
<name>A0A7W6JBQ1_9CAUL</name>
<dbReference type="EMBL" id="JACIDM010000001">
    <property type="protein sequence ID" value="MBB4081238.1"/>
    <property type="molecule type" value="Genomic_DNA"/>
</dbReference>
<dbReference type="AlphaFoldDB" id="A0A7W6JBQ1"/>